<evidence type="ECO:0000313" key="2">
    <source>
        <dbReference type="Proteomes" id="UP000020766"/>
    </source>
</evidence>
<reference evidence="1 2" key="1">
    <citation type="submission" date="2014-01" db="EMBL/GenBank/DDBJ databases">
        <title>Interspecies Systems Biology Uncovers Metabolites Affecting C. elegans Gene Expression and Life History Traits.</title>
        <authorList>
            <person name="Watson E."/>
            <person name="Macneil L.T."/>
            <person name="Ritter A.D."/>
            <person name="Yilmaz L.S."/>
            <person name="Rosebrock A.P."/>
            <person name="Caudy A.A."/>
            <person name="Walhout A.J."/>
        </authorList>
    </citation>
    <scope>NUCLEOTIDE SEQUENCE [LARGE SCALE GENOMIC DNA]</scope>
    <source>
        <strain evidence="1 2">DA1877</strain>
    </source>
</reference>
<gene>
    <name evidence="1" type="ORF">AX13_02575</name>
</gene>
<protein>
    <submittedName>
        <fullName evidence="1">Uncharacterized protein</fullName>
    </submittedName>
</protein>
<dbReference type="Proteomes" id="UP000020766">
    <property type="component" value="Unassembled WGS sequence"/>
</dbReference>
<proteinExistence type="predicted"/>
<dbReference type="RefSeq" id="WP_043383895.1">
    <property type="nucleotide sequence ID" value="NZ_JBOK01000011.1"/>
</dbReference>
<organism evidence="1 2">
    <name type="scientific">Comamonas aquatica DA1877</name>
    <dbReference type="NCBI Taxonomy" id="1457173"/>
    <lineage>
        <taxon>Bacteria</taxon>
        <taxon>Pseudomonadati</taxon>
        <taxon>Pseudomonadota</taxon>
        <taxon>Betaproteobacteria</taxon>
        <taxon>Burkholderiales</taxon>
        <taxon>Comamonadaceae</taxon>
        <taxon>Comamonas</taxon>
    </lineage>
</organism>
<evidence type="ECO:0000313" key="1">
    <source>
        <dbReference type="EMBL" id="EXU80004.1"/>
    </source>
</evidence>
<dbReference type="InterPro" id="IPR011990">
    <property type="entry name" value="TPR-like_helical_dom_sf"/>
</dbReference>
<sequence>MTEASFEEHLHSGNALVARAQQAATVDFQQARALWQQAGQHFFHAHKADPDHAEAAFRLAQAWMAEALALQKEGSANALVMWSNAAAQCEQAFDLDPDNGRVAMTAASCHHFAGEHDAAKAWKQIGEHLLQTQAPDADAA</sequence>
<dbReference type="Gene3D" id="1.25.40.10">
    <property type="entry name" value="Tetratricopeptide repeat domain"/>
    <property type="match status" value="1"/>
</dbReference>
<dbReference type="EMBL" id="JBOK01000011">
    <property type="protein sequence ID" value="EXU80004.1"/>
    <property type="molecule type" value="Genomic_DNA"/>
</dbReference>
<dbReference type="SUPFAM" id="SSF48452">
    <property type="entry name" value="TPR-like"/>
    <property type="match status" value="1"/>
</dbReference>
<comment type="caution">
    <text evidence="1">The sequence shown here is derived from an EMBL/GenBank/DDBJ whole genome shotgun (WGS) entry which is preliminary data.</text>
</comment>
<keyword evidence="2" id="KW-1185">Reference proteome</keyword>
<dbReference type="PATRIC" id="fig|1457173.3.peg.2185"/>
<dbReference type="AlphaFoldDB" id="A0A014MPB9"/>
<name>A0A014MPB9_9BURK</name>
<accession>A0A014MPB9</accession>